<comment type="subcellular location">
    <subcellularLocation>
        <location evidence="2">Cell membrane</location>
        <topology evidence="2">Multi-pass membrane protein</topology>
    </subcellularLocation>
</comment>
<dbReference type="GO" id="GO:0000155">
    <property type="term" value="F:phosphorelay sensor kinase activity"/>
    <property type="evidence" value="ECO:0007669"/>
    <property type="project" value="InterPro"/>
</dbReference>
<evidence type="ECO:0000256" key="7">
    <source>
        <dbReference type="ARBA" id="ARBA00022741"/>
    </source>
</evidence>
<dbReference type="Gene3D" id="6.10.340.10">
    <property type="match status" value="1"/>
</dbReference>
<organism evidence="13 14">
    <name type="scientific">Shewanella piezotolerans (strain WP3 / JCM 13877)</name>
    <dbReference type="NCBI Taxonomy" id="225849"/>
    <lineage>
        <taxon>Bacteria</taxon>
        <taxon>Pseudomonadati</taxon>
        <taxon>Pseudomonadota</taxon>
        <taxon>Gammaproteobacteria</taxon>
        <taxon>Alteromonadales</taxon>
        <taxon>Shewanellaceae</taxon>
        <taxon>Shewanella</taxon>
    </lineage>
</organism>
<dbReference type="InterPro" id="IPR050980">
    <property type="entry name" value="2C_sensor_his_kinase"/>
</dbReference>
<evidence type="ECO:0000313" key="14">
    <source>
        <dbReference type="Proteomes" id="UP000000753"/>
    </source>
</evidence>
<dbReference type="Pfam" id="PF02518">
    <property type="entry name" value="HATPase_c"/>
    <property type="match status" value="1"/>
</dbReference>
<dbReference type="Gene3D" id="1.10.287.130">
    <property type="match status" value="1"/>
</dbReference>
<name>B8CSP6_SHEPW</name>
<evidence type="ECO:0000256" key="2">
    <source>
        <dbReference type="ARBA" id="ARBA00004651"/>
    </source>
</evidence>
<keyword evidence="5" id="KW-0597">Phosphoprotein</keyword>
<keyword evidence="7" id="KW-0547">Nucleotide-binding</keyword>
<dbReference type="PRINTS" id="PR00344">
    <property type="entry name" value="BCTRLSENSOR"/>
</dbReference>
<dbReference type="InterPro" id="IPR005467">
    <property type="entry name" value="His_kinase_dom"/>
</dbReference>
<dbReference type="eggNOG" id="COG2205">
    <property type="taxonomic scope" value="Bacteria"/>
</dbReference>
<dbReference type="STRING" id="225849.swp_4002"/>
<comment type="catalytic activity">
    <reaction evidence="1">
        <text>ATP + protein L-histidine = ADP + protein N-phospho-L-histidine.</text>
        <dbReference type="EC" id="2.7.13.3"/>
    </reaction>
</comment>
<evidence type="ECO:0000256" key="9">
    <source>
        <dbReference type="ARBA" id="ARBA00022840"/>
    </source>
</evidence>
<dbReference type="InterPro" id="IPR036890">
    <property type="entry name" value="HATPase_C_sf"/>
</dbReference>
<evidence type="ECO:0000313" key="13">
    <source>
        <dbReference type="EMBL" id="ACJ30672.1"/>
    </source>
</evidence>
<keyword evidence="9" id="KW-0067">ATP-binding</keyword>
<dbReference type="InterPro" id="IPR036097">
    <property type="entry name" value="HisK_dim/P_sf"/>
</dbReference>
<dbReference type="AlphaFoldDB" id="B8CSP6"/>
<keyword evidence="10" id="KW-1133">Transmembrane helix</keyword>
<feature type="transmembrane region" description="Helical" evidence="10">
    <location>
        <begin position="162"/>
        <end position="183"/>
    </location>
</feature>
<evidence type="ECO:0000256" key="5">
    <source>
        <dbReference type="ARBA" id="ARBA00022553"/>
    </source>
</evidence>
<proteinExistence type="predicted"/>
<protein>
    <recommendedName>
        <fullName evidence="3">histidine kinase</fullName>
        <ecNumber evidence="3">2.7.13.3</ecNumber>
    </recommendedName>
</protein>
<dbReference type="PANTHER" id="PTHR44936">
    <property type="entry name" value="SENSOR PROTEIN CREC"/>
    <property type="match status" value="1"/>
</dbReference>
<keyword evidence="6" id="KW-0808">Transferase</keyword>
<dbReference type="EMBL" id="CP000472">
    <property type="protein sequence ID" value="ACJ30672.1"/>
    <property type="molecule type" value="Genomic_DNA"/>
</dbReference>
<dbReference type="HOGENOM" id="CLU_000445_89_27_6"/>
<dbReference type="OrthoDB" id="9804645at2"/>
<keyword evidence="10" id="KW-0812">Transmembrane</keyword>
<dbReference type="KEGG" id="swp:swp_4002"/>
<evidence type="ECO:0000256" key="3">
    <source>
        <dbReference type="ARBA" id="ARBA00012438"/>
    </source>
</evidence>
<keyword evidence="4" id="KW-1003">Cell membrane</keyword>
<keyword evidence="14" id="KW-1185">Reference proteome</keyword>
<dbReference type="CDD" id="cd06225">
    <property type="entry name" value="HAMP"/>
    <property type="match status" value="1"/>
</dbReference>
<keyword evidence="8 13" id="KW-0418">Kinase</keyword>
<accession>B8CSP6</accession>
<dbReference type="SUPFAM" id="SSF47384">
    <property type="entry name" value="Homodimeric domain of signal transducing histidine kinase"/>
    <property type="match status" value="1"/>
</dbReference>
<dbReference type="CDD" id="cd00082">
    <property type="entry name" value="HisKA"/>
    <property type="match status" value="1"/>
</dbReference>
<sequence length="458" mass="52167">MAKYLPPLFTRLYLSLLTAIFASILLTFYLSEQFLQRSDVVDFYEDSLQVFIDVSSYLQRNGQTAEQLFKDDTVLDPEFEILWQKNWDANADCEHCKFLSVIANTAIYQLSDEQLLAVYPLQQSEEVILISDKPANSSIFSGDRRQQNSSLITLFRNDPSEFIPYLLLLIVIISLGTTLYFSVRRLQKQINQLVKVNQEFGRGELSARAQKNYTEPVNELAQSFNRMADAITETVSENQIFAQAVPHEMRTPLSRIQLATGLLRQRKLKCEELVLLDNIDDYIDDIEKLTRQVLTFSKLNSISNQCDHQAKQCIKLDDFLQGRIKRLVVDNNLSINLNLQALQLECDPAYLRLIFDNLIKNALQYAATHIEVNLKVSPKNLIMLTVDDDGPGIDNLQFETIFQPFSRLDKSRNQETGGLGLGLPIAKAATRRINGHLFVSHSHLGGARFSCQLPLKVP</sequence>
<dbReference type="SUPFAM" id="SSF55874">
    <property type="entry name" value="ATPase domain of HSP90 chaperone/DNA topoisomerase II/histidine kinase"/>
    <property type="match status" value="1"/>
</dbReference>
<evidence type="ECO:0000256" key="6">
    <source>
        <dbReference type="ARBA" id="ARBA00022679"/>
    </source>
</evidence>
<dbReference type="GO" id="GO:0005524">
    <property type="term" value="F:ATP binding"/>
    <property type="evidence" value="ECO:0007669"/>
    <property type="project" value="UniProtKB-KW"/>
</dbReference>
<dbReference type="SMART" id="SM00388">
    <property type="entry name" value="HisKA"/>
    <property type="match status" value="1"/>
</dbReference>
<dbReference type="SMART" id="SM00387">
    <property type="entry name" value="HATPase_c"/>
    <property type="match status" value="1"/>
</dbReference>
<dbReference type="EC" id="2.7.13.3" evidence="3"/>
<dbReference type="PROSITE" id="PS50885">
    <property type="entry name" value="HAMP"/>
    <property type="match status" value="1"/>
</dbReference>
<evidence type="ECO:0000256" key="4">
    <source>
        <dbReference type="ARBA" id="ARBA00022475"/>
    </source>
</evidence>
<keyword evidence="10" id="KW-0472">Membrane</keyword>
<dbReference type="Pfam" id="PF00512">
    <property type="entry name" value="HisKA"/>
    <property type="match status" value="1"/>
</dbReference>
<dbReference type="PROSITE" id="PS50109">
    <property type="entry name" value="HIS_KIN"/>
    <property type="match status" value="1"/>
</dbReference>
<dbReference type="InterPro" id="IPR003594">
    <property type="entry name" value="HATPase_dom"/>
</dbReference>
<evidence type="ECO:0000256" key="10">
    <source>
        <dbReference type="SAM" id="Phobius"/>
    </source>
</evidence>
<evidence type="ECO:0000259" key="11">
    <source>
        <dbReference type="PROSITE" id="PS50109"/>
    </source>
</evidence>
<evidence type="ECO:0000256" key="1">
    <source>
        <dbReference type="ARBA" id="ARBA00000085"/>
    </source>
</evidence>
<dbReference type="InterPro" id="IPR003660">
    <property type="entry name" value="HAMP_dom"/>
</dbReference>
<dbReference type="SMART" id="SM00304">
    <property type="entry name" value="HAMP"/>
    <property type="match status" value="1"/>
</dbReference>
<dbReference type="Gene3D" id="3.30.565.10">
    <property type="entry name" value="Histidine kinase-like ATPase, C-terminal domain"/>
    <property type="match status" value="1"/>
</dbReference>
<feature type="transmembrane region" description="Helical" evidence="10">
    <location>
        <begin position="12"/>
        <end position="30"/>
    </location>
</feature>
<dbReference type="RefSeq" id="WP_020914013.1">
    <property type="nucleotide sequence ID" value="NC_011566.1"/>
</dbReference>
<dbReference type="GO" id="GO:0005886">
    <property type="term" value="C:plasma membrane"/>
    <property type="evidence" value="ECO:0007669"/>
    <property type="project" value="UniProtKB-SubCell"/>
</dbReference>
<dbReference type="InterPro" id="IPR004358">
    <property type="entry name" value="Sig_transdc_His_kin-like_C"/>
</dbReference>
<feature type="domain" description="HAMP" evidence="12">
    <location>
        <begin position="184"/>
        <end position="236"/>
    </location>
</feature>
<reference evidence="13 14" key="1">
    <citation type="journal article" date="2008" name="PLoS ONE">
        <title>Environmental adaptation: genomic analysis of the piezotolerant and psychrotolerant deep-sea iron reducing bacterium Shewanella piezotolerans WP3.</title>
        <authorList>
            <person name="Wang F."/>
            <person name="Wang J."/>
            <person name="Jian H."/>
            <person name="Zhang B."/>
            <person name="Li S."/>
            <person name="Wang F."/>
            <person name="Zeng X."/>
            <person name="Gao L."/>
            <person name="Bartlett D.H."/>
            <person name="Yu J."/>
            <person name="Hu S."/>
            <person name="Xiao X."/>
        </authorList>
    </citation>
    <scope>NUCLEOTIDE SEQUENCE [LARGE SCALE GENOMIC DNA]</scope>
    <source>
        <strain evidence="14">WP3 / JCM 13877</strain>
    </source>
</reference>
<feature type="domain" description="Histidine kinase" evidence="11">
    <location>
        <begin position="244"/>
        <end position="457"/>
    </location>
</feature>
<dbReference type="InterPro" id="IPR003661">
    <property type="entry name" value="HisK_dim/P_dom"/>
</dbReference>
<evidence type="ECO:0000256" key="8">
    <source>
        <dbReference type="ARBA" id="ARBA00022777"/>
    </source>
</evidence>
<evidence type="ECO:0000259" key="12">
    <source>
        <dbReference type="PROSITE" id="PS50885"/>
    </source>
</evidence>
<gene>
    <name evidence="13" type="ordered locus">swp_4002</name>
</gene>
<dbReference type="PANTHER" id="PTHR44936:SF10">
    <property type="entry name" value="SENSOR PROTEIN RSTB"/>
    <property type="match status" value="1"/>
</dbReference>
<dbReference type="Proteomes" id="UP000000753">
    <property type="component" value="Chromosome"/>
</dbReference>